<reference evidence="2 3" key="1">
    <citation type="submission" date="2019-07" db="EMBL/GenBank/DDBJ databases">
        <title>De Novo Assembly of kiwifruit Actinidia rufa.</title>
        <authorList>
            <person name="Sugita-Konishi S."/>
            <person name="Sato K."/>
            <person name="Mori E."/>
            <person name="Abe Y."/>
            <person name="Kisaki G."/>
            <person name="Hamano K."/>
            <person name="Suezawa K."/>
            <person name="Otani M."/>
            <person name="Fukuda T."/>
            <person name="Manabe T."/>
            <person name="Gomi K."/>
            <person name="Tabuchi M."/>
            <person name="Akimitsu K."/>
            <person name="Kataoka I."/>
        </authorList>
    </citation>
    <scope>NUCLEOTIDE SEQUENCE [LARGE SCALE GENOMIC DNA]</scope>
    <source>
        <strain evidence="3">cv. Fuchu</strain>
    </source>
</reference>
<accession>A0A7J0E4Y3</accession>
<evidence type="ECO:0000313" key="3">
    <source>
        <dbReference type="Proteomes" id="UP000585474"/>
    </source>
</evidence>
<name>A0A7J0E4Y3_9ERIC</name>
<organism evidence="2 3">
    <name type="scientific">Actinidia rufa</name>
    <dbReference type="NCBI Taxonomy" id="165716"/>
    <lineage>
        <taxon>Eukaryota</taxon>
        <taxon>Viridiplantae</taxon>
        <taxon>Streptophyta</taxon>
        <taxon>Embryophyta</taxon>
        <taxon>Tracheophyta</taxon>
        <taxon>Spermatophyta</taxon>
        <taxon>Magnoliopsida</taxon>
        <taxon>eudicotyledons</taxon>
        <taxon>Gunneridae</taxon>
        <taxon>Pentapetalae</taxon>
        <taxon>asterids</taxon>
        <taxon>Ericales</taxon>
        <taxon>Actinidiaceae</taxon>
        <taxon>Actinidia</taxon>
    </lineage>
</organism>
<evidence type="ECO:0000313" key="2">
    <source>
        <dbReference type="EMBL" id="GFY81246.1"/>
    </source>
</evidence>
<evidence type="ECO:0000256" key="1">
    <source>
        <dbReference type="SAM" id="MobiDB-lite"/>
    </source>
</evidence>
<keyword evidence="3" id="KW-1185">Reference proteome</keyword>
<sequence length="931" mass="105421">MRWHNWHPMSPLRTHLGDRILYDSTMQNSTRVEAIMSRKDWKWPNRASHHLMNIREAIPRNLLPDESKEDVFIWCGNGNNRFSINSAFYIWRNRRPVVNWHREFGFQFSVALGFIPYIWFYHEDEIFALSYLSYRFWLFGDPRRPGWIQLLVPSLFFSFSSLALRDVLFSKPQVFLVCEVVSSLETTLLWEVKTFSEVAPNGWRCASSGGGGEAISPSLKWGKHGGGGNCDIVQWDSPCLVRRLGDQPKEILQQQMCHIGLTKNGMSRRVKPQKTVGPFTFPNSPRDRERGIEGLVVAKELPPHLWDEANYEGEASGWWWMQRWLCGATFNGQGCGLGSLALIDWIGCAMGCLVPWKMTDLGKQWRKTCCWSMGSNSLEIVSEVDCAAFGPYNVVGPSNRMPGGIGSGIYRTPSTFLDAKKRDEMDLPDPIPKRCGVSRGHNTAWVSFLPRRLKWKVGQRDVAQEYNAWGGIDVRSEGVGASHGGMSFLQSAVIPSHSCEGWGLSDELDKQLSTSPLTTVEAKSMGRYPYGQRGFQGLNVKTKWLGLKSILRDWKLDGEDCGDGGEEVASLQCPICLAAEKIFKWLFGGRYIHMIQWPFLSRIDWFPQSGRSSSNPVTEGGAHDPPGHMLPPPLQEMVFHDEVPLLGRVKEEFSRIAKNGGDRLEEESQSFVDKGDRDTWFFQIVEFTLMEDRDHLKRPFTEEKVVDVYEGLNGIKLLVGAEGIRDFRPISLIGSAMSAWICEADVSNTQNAFADFGVIRRMSLGIKWRRWMRFFITAVWLPVLGNCSPTGFFQFSMGMDHKADLSSLTIVVHCGDGGVSRLFKRIPCGSVLLSWLWIMGWGRMVWRRGVSLNFPCHISPNCGQRGIDGNYAPDPGHGERVVLGHWTREASSGLGWCSLCCMYKELLVRGDDNMMRVCVQGWRQLKTRCGT</sequence>
<feature type="region of interest" description="Disordered" evidence="1">
    <location>
        <begin position="611"/>
        <end position="630"/>
    </location>
</feature>
<protein>
    <submittedName>
        <fullName evidence="2">Uncharacterized protein</fullName>
    </submittedName>
</protein>
<comment type="caution">
    <text evidence="2">The sequence shown here is derived from an EMBL/GenBank/DDBJ whole genome shotgun (WGS) entry which is preliminary data.</text>
</comment>
<gene>
    <name evidence="2" type="ORF">Acr_01g0010550</name>
</gene>
<proteinExistence type="predicted"/>
<dbReference type="EMBL" id="BJWL01000001">
    <property type="protein sequence ID" value="GFY81246.1"/>
    <property type="molecule type" value="Genomic_DNA"/>
</dbReference>
<dbReference type="Proteomes" id="UP000585474">
    <property type="component" value="Unassembled WGS sequence"/>
</dbReference>
<dbReference type="AlphaFoldDB" id="A0A7J0E4Y3"/>